<organism evidence="1 2">
    <name type="scientific">Sinorhizobium meliloti (strain SM11)</name>
    <dbReference type="NCBI Taxonomy" id="707241"/>
    <lineage>
        <taxon>Bacteria</taxon>
        <taxon>Pseudomonadati</taxon>
        <taxon>Pseudomonadota</taxon>
        <taxon>Alphaproteobacteria</taxon>
        <taxon>Hyphomicrobiales</taxon>
        <taxon>Rhizobiaceae</taxon>
        <taxon>Sinorhizobium/Ensifer group</taxon>
        <taxon>Sinorhizobium</taxon>
    </lineage>
</organism>
<evidence type="ECO:0000313" key="2">
    <source>
        <dbReference type="Proteomes" id="UP000009045"/>
    </source>
</evidence>
<dbReference type="AlphaFoldDB" id="F7XAU4"/>
<dbReference type="PROSITE" id="PS51257">
    <property type="entry name" value="PROKAR_LIPOPROTEIN"/>
    <property type="match status" value="1"/>
</dbReference>
<gene>
    <name evidence="1" type="ordered locus">SM11_pC0055</name>
</gene>
<reference evidence="1 2" key="1">
    <citation type="journal article" date="2011" name="J. Biotechnol.">
        <title>The complete genome sequence of the dominant Sinorhizobium meliloti field isolate SM11 extends the S. meliloti pan-genome.</title>
        <authorList>
            <person name="Schneiker-Bekel S."/>
            <person name="Wibberg D."/>
            <person name="Bekel T."/>
            <person name="Blom J."/>
            <person name="Linke B."/>
            <person name="Neuweger H."/>
            <person name="Stiens M."/>
            <person name="Vorholter F.J."/>
            <person name="Weidner S."/>
            <person name="Goesmann A."/>
            <person name="Puhler A."/>
            <person name="Schluter A."/>
        </authorList>
    </citation>
    <scope>NUCLEOTIDE SEQUENCE [LARGE SCALE GENOMIC DNA]</scope>
    <source>
        <strain evidence="1 2">SM11</strain>
        <plasmid evidence="2">pSmeSM11c</plasmid>
    </source>
</reference>
<name>F7XAU4_SINMM</name>
<dbReference type="EMBL" id="CP001831">
    <property type="protein sequence ID" value="AEH81128.1"/>
    <property type="molecule type" value="Genomic_DNA"/>
</dbReference>
<protein>
    <submittedName>
        <fullName evidence="1">Uncharacterized protein</fullName>
    </submittedName>
</protein>
<accession>F7XAU4</accession>
<sequence>MNARGTVVAWMILIQLRLGFVPALTVSCDAHFTDVPWMLPGRLGALRAHFCQAQALKRLEASVVKLIGFMRGVAAPAFKLRSCKRRYKPLKDKRIVAA</sequence>
<keyword evidence="1" id="KW-0614">Plasmid</keyword>
<proteinExistence type="predicted"/>
<geneLocation type="plasmid" evidence="1 2">
    <name>pSmeSM11c</name>
</geneLocation>
<evidence type="ECO:0000313" key="1">
    <source>
        <dbReference type="EMBL" id="AEH81128.1"/>
    </source>
</evidence>
<dbReference type="Proteomes" id="UP000009045">
    <property type="component" value="Plasmid pSmeSM11c"/>
</dbReference>
<dbReference type="KEGG" id="smx:SM11_pC0055"/>
<dbReference type="HOGENOM" id="CLU_2332141_0_0_5"/>